<dbReference type="PANTHER" id="PTHR42812:SF12">
    <property type="entry name" value="BETA-XYLOSIDASE-RELATED"/>
    <property type="match status" value="1"/>
</dbReference>
<evidence type="ECO:0000259" key="5">
    <source>
        <dbReference type="Pfam" id="PF17851"/>
    </source>
</evidence>
<proteinExistence type="inferred from homology"/>
<dbReference type="Pfam" id="PF04616">
    <property type="entry name" value="Glyco_hydro_43"/>
    <property type="match status" value="1"/>
</dbReference>
<dbReference type="Proteomes" id="UP000805614">
    <property type="component" value="Unassembled WGS sequence"/>
</dbReference>
<protein>
    <submittedName>
        <fullName evidence="6">Glycoside hydrolase family 43 protein</fullName>
    </submittedName>
</protein>
<sequence>MRVPAEGDTRGFRNPILPGCHPDPSVCRVRSDHYLVTSSFEWFPGLPIFHSRDLVHWRPLGHVLDRPAQLALDGIRPSGGLYAPTIRHAGGTFYVVCTLVDGPARSGHFVVTATDPAGPWSEPHWLDGAGFDPSLLFDDDGRAWFTASRLTGRYEGHTEVWLREFDAKNLRLVGDEHVIWDGAAKDAIWSEGPHLYRVDGRYYLLTSEGGTEHDHAVVVARADRVTGPYEGDPRNPILTHRHLGLDHPIVGTGHADLVLTGKGEWWMVLLAMRPSGGYFYNLGRETFLAPVRWEDGWPVAGPVEDVLPTPGLPACRWPAEPACDHFDAPEPAPYWNFLRTPREPFWSLTERPGHLRLRLRPESLADLANPSLVARRQQHHHFAAHAALDFTPQGDGECAGLALVQNHEFHILLVVTTRGLRLVWRADGVDTVLAEEPVDAGRVHLAVEAHGQEYQMRYATEPGRWRPLGGPVDGRILSSPVAGGFTGAYIGMYASANGAQSTNVADFDWFEYTGLPGDPR</sequence>
<evidence type="ECO:0000256" key="1">
    <source>
        <dbReference type="ARBA" id="ARBA00009865"/>
    </source>
</evidence>
<dbReference type="SUPFAM" id="SSF49899">
    <property type="entry name" value="Concanavalin A-like lectins/glucanases"/>
    <property type="match status" value="1"/>
</dbReference>
<dbReference type="InterPro" id="IPR013320">
    <property type="entry name" value="ConA-like_dom_sf"/>
</dbReference>
<dbReference type="GO" id="GO:0016787">
    <property type="term" value="F:hydrolase activity"/>
    <property type="evidence" value="ECO:0007669"/>
    <property type="project" value="UniProtKB-KW"/>
</dbReference>
<evidence type="ECO:0000256" key="3">
    <source>
        <dbReference type="ARBA" id="ARBA00023295"/>
    </source>
</evidence>
<evidence type="ECO:0000313" key="6">
    <source>
        <dbReference type="EMBL" id="MBC6469650.1"/>
    </source>
</evidence>
<dbReference type="InterPro" id="IPR041542">
    <property type="entry name" value="GH43_C2"/>
</dbReference>
<organism evidence="6 7">
    <name type="scientific">Actinomadura alba</name>
    <dbReference type="NCBI Taxonomy" id="406431"/>
    <lineage>
        <taxon>Bacteria</taxon>
        <taxon>Bacillati</taxon>
        <taxon>Actinomycetota</taxon>
        <taxon>Actinomycetes</taxon>
        <taxon>Streptosporangiales</taxon>
        <taxon>Thermomonosporaceae</taxon>
        <taxon>Actinomadura</taxon>
    </lineage>
</organism>
<dbReference type="InterPro" id="IPR023296">
    <property type="entry name" value="Glyco_hydro_beta-prop_sf"/>
</dbReference>
<comment type="similarity">
    <text evidence="1 4">Belongs to the glycosyl hydrolase 43 family.</text>
</comment>
<keyword evidence="3 4" id="KW-0326">Glycosidase</keyword>
<dbReference type="InterPro" id="IPR006710">
    <property type="entry name" value="Glyco_hydro_43"/>
</dbReference>
<dbReference type="RefSeq" id="WP_187246703.1">
    <property type="nucleotide sequence ID" value="NZ_BAAAOK010000006.1"/>
</dbReference>
<evidence type="ECO:0000313" key="7">
    <source>
        <dbReference type="Proteomes" id="UP000805614"/>
    </source>
</evidence>
<reference evidence="6 7" key="1">
    <citation type="submission" date="2020-06" db="EMBL/GenBank/DDBJ databases">
        <title>Actinomadura xiongansis sp. nov., isolated from soil of Baiyangdian.</title>
        <authorList>
            <person name="Zhang X."/>
        </authorList>
    </citation>
    <scope>NUCLEOTIDE SEQUENCE [LARGE SCALE GENOMIC DNA]</scope>
    <source>
        <strain evidence="6 7">HBUM206468</strain>
    </source>
</reference>
<dbReference type="CDD" id="cd18617">
    <property type="entry name" value="GH43_XynB-like"/>
    <property type="match status" value="1"/>
</dbReference>
<dbReference type="Pfam" id="PF17851">
    <property type="entry name" value="GH43_C2"/>
    <property type="match status" value="1"/>
</dbReference>
<gene>
    <name evidence="6" type="ORF">HKK74_29785</name>
</gene>
<comment type="caution">
    <text evidence="6">The sequence shown here is derived from an EMBL/GenBank/DDBJ whole genome shotgun (WGS) entry which is preliminary data.</text>
</comment>
<keyword evidence="2 4" id="KW-0378">Hydrolase</keyword>
<feature type="domain" description="Beta-xylosidase C-terminal Concanavalin A-like" evidence="5">
    <location>
        <begin position="323"/>
        <end position="513"/>
    </location>
</feature>
<evidence type="ECO:0000256" key="2">
    <source>
        <dbReference type="ARBA" id="ARBA00022801"/>
    </source>
</evidence>
<name>A0ABR7LY13_9ACTN</name>
<dbReference type="InterPro" id="IPR051795">
    <property type="entry name" value="Glycosyl_Hydrlase_43"/>
</dbReference>
<dbReference type="EMBL" id="JABVEC010000030">
    <property type="protein sequence ID" value="MBC6469650.1"/>
    <property type="molecule type" value="Genomic_DNA"/>
</dbReference>
<dbReference type="PANTHER" id="PTHR42812">
    <property type="entry name" value="BETA-XYLOSIDASE"/>
    <property type="match status" value="1"/>
</dbReference>
<keyword evidence="7" id="KW-1185">Reference proteome</keyword>
<accession>A0ABR7LY13</accession>
<dbReference type="Gene3D" id="2.60.120.200">
    <property type="match status" value="1"/>
</dbReference>
<dbReference type="SUPFAM" id="SSF75005">
    <property type="entry name" value="Arabinanase/levansucrase/invertase"/>
    <property type="match status" value="1"/>
</dbReference>
<dbReference type="Gene3D" id="2.115.10.20">
    <property type="entry name" value="Glycosyl hydrolase domain, family 43"/>
    <property type="match status" value="1"/>
</dbReference>
<evidence type="ECO:0000256" key="4">
    <source>
        <dbReference type="RuleBase" id="RU361187"/>
    </source>
</evidence>